<dbReference type="EMBL" id="ABYI02000022">
    <property type="protein sequence ID" value="EEG73920.1"/>
    <property type="molecule type" value="Genomic_DNA"/>
</dbReference>
<dbReference type="Proteomes" id="UP000004893">
    <property type="component" value="Unassembled WGS sequence"/>
</dbReference>
<dbReference type="RefSeq" id="WP_006443273.1">
    <property type="nucleotide sequence ID" value="NZ_CP036524.1"/>
</dbReference>
<dbReference type="InterPro" id="IPR050406">
    <property type="entry name" value="FGGY_Carb_Kinase"/>
</dbReference>
<dbReference type="InterPro" id="IPR000577">
    <property type="entry name" value="Carb_kinase_FGGY"/>
</dbReference>
<organism evidence="7 8">
    <name type="scientific">[Clostridium] hylemonae DSM 15053</name>
    <dbReference type="NCBI Taxonomy" id="553973"/>
    <lineage>
        <taxon>Bacteria</taxon>
        <taxon>Bacillati</taxon>
        <taxon>Bacillota</taxon>
        <taxon>Clostridia</taxon>
        <taxon>Lachnospirales</taxon>
        <taxon>Lachnospiraceae</taxon>
    </lineage>
</organism>
<feature type="domain" description="Carbohydrate kinase FGGY C-terminal" evidence="6">
    <location>
        <begin position="263"/>
        <end position="445"/>
    </location>
</feature>
<evidence type="ECO:0000256" key="3">
    <source>
        <dbReference type="ARBA" id="ARBA00022777"/>
    </source>
</evidence>
<sequence length="510" mass="56515">MMKYILGIDVGTSNVKAVLFDECGNEVSVSSRESRTINGAANQVEQDMLLVWEKVKQCVKGVMEAGAASGEEVAAIGVTGQGEGCWLIDKDGNPVQNAILWCDGRAVDEVKAITQERPEVGELYHTTTGTPPLLGNQMVLLKWMKHNRREILDKARYMIFCKDWIRFKMTGEIRTEITDSLTSLIDVKDGTIAEELMKELGVYEYRRCIPAPVRSDEVVGTILDSFADETGLRRGTPVIAGALDTSATAVGLGAIHEKDVCVILGTTCASEIVMKKEDCEFGAPNSRYEKHPIGELFVELQPTLNGTPNIDWMLSNISLTKDFKEIDKIVDSIPVGCGGVVYHPYISVAGERAPFYHPYARASFFGISQVTTREHLIRAVYEGISLSIRDCLRNVDKRGTIYLAGGGAKSPVWAQMIADVAGMKVMIPSGEELGAKGVALMAGVSQGLYKDYDEAAEKACKFKRVFHPDPGNVKKYDLIYELYKRVRIHNQEIWDYRHQMNKKIKAIEED</sequence>
<evidence type="ECO:0000256" key="2">
    <source>
        <dbReference type="ARBA" id="ARBA00022679"/>
    </source>
</evidence>
<keyword evidence="2 4" id="KW-0808">Transferase</keyword>
<dbReference type="PANTHER" id="PTHR43095:SF5">
    <property type="entry name" value="XYLULOSE KINASE"/>
    <property type="match status" value="1"/>
</dbReference>
<dbReference type="PANTHER" id="PTHR43095">
    <property type="entry name" value="SUGAR KINASE"/>
    <property type="match status" value="1"/>
</dbReference>
<evidence type="ECO:0000259" key="6">
    <source>
        <dbReference type="Pfam" id="PF02782"/>
    </source>
</evidence>
<dbReference type="AlphaFoldDB" id="C0C1A6"/>
<evidence type="ECO:0000256" key="4">
    <source>
        <dbReference type="RuleBase" id="RU003733"/>
    </source>
</evidence>
<dbReference type="InterPro" id="IPR043129">
    <property type="entry name" value="ATPase_NBD"/>
</dbReference>
<dbReference type="Pfam" id="PF02782">
    <property type="entry name" value="FGGY_C"/>
    <property type="match status" value="1"/>
</dbReference>
<dbReference type="GO" id="GO:0016301">
    <property type="term" value="F:kinase activity"/>
    <property type="evidence" value="ECO:0007669"/>
    <property type="project" value="UniProtKB-KW"/>
</dbReference>
<dbReference type="SUPFAM" id="SSF53067">
    <property type="entry name" value="Actin-like ATPase domain"/>
    <property type="match status" value="2"/>
</dbReference>
<evidence type="ECO:0000256" key="1">
    <source>
        <dbReference type="ARBA" id="ARBA00009156"/>
    </source>
</evidence>
<keyword evidence="3 4" id="KW-0418">Kinase</keyword>
<reference evidence="7" key="2">
    <citation type="submission" date="2013-06" db="EMBL/GenBank/DDBJ databases">
        <title>Draft genome sequence of Clostridium hylemonae (DSM 15053).</title>
        <authorList>
            <person name="Sudarsanam P."/>
            <person name="Ley R."/>
            <person name="Guruge J."/>
            <person name="Turnbaugh P.J."/>
            <person name="Mahowald M."/>
            <person name="Liep D."/>
            <person name="Gordon J."/>
        </authorList>
    </citation>
    <scope>NUCLEOTIDE SEQUENCE</scope>
    <source>
        <strain evidence="7">DSM 15053</strain>
    </source>
</reference>
<proteinExistence type="inferred from homology"/>
<comment type="similarity">
    <text evidence="1 4">Belongs to the FGGY kinase family.</text>
</comment>
<dbReference type="Pfam" id="PF00370">
    <property type="entry name" value="FGGY_N"/>
    <property type="match status" value="1"/>
</dbReference>
<keyword evidence="8" id="KW-1185">Reference proteome</keyword>
<evidence type="ECO:0000313" key="7">
    <source>
        <dbReference type="EMBL" id="EEG73920.1"/>
    </source>
</evidence>
<dbReference type="CDD" id="cd07802">
    <property type="entry name" value="ASKHA_NBD_FGGY_EcLyxK-like"/>
    <property type="match status" value="1"/>
</dbReference>
<dbReference type="InterPro" id="IPR018484">
    <property type="entry name" value="FGGY_N"/>
</dbReference>
<comment type="caution">
    <text evidence="7">The sequence shown here is derived from an EMBL/GenBank/DDBJ whole genome shotgun (WGS) entry which is preliminary data.</text>
</comment>
<protein>
    <submittedName>
        <fullName evidence="7">Carbohydrate kinase, FGGY family protein</fullName>
    </submittedName>
</protein>
<dbReference type="GO" id="GO:0005975">
    <property type="term" value="P:carbohydrate metabolic process"/>
    <property type="evidence" value="ECO:0007669"/>
    <property type="project" value="InterPro"/>
</dbReference>
<reference evidence="7" key="1">
    <citation type="submission" date="2009-02" db="EMBL/GenBank/DDBJ databases">
        <authorList>
            <person name="Fulton L."/>
            <person name="Clifton S."/>
            <person name="Fulton B."/>
            <person name="Xu J."/>
            <person name="Minx P."/>
            <person name="Pepin K.H."/>
            <person name="Johnson M."/>
            <person name="Bhonagiri V."/>
            <person name="Nash W.E."/>
            <person name="Mardis E.R."/>
            <person name="Wilson R.K."/>
        </authorList>
    </citation>
    <scope>NUCLEOTIDE SEQUENCE [LARGE SCALE GENOMIC DNA]</scope>
    <source>
        <strain evidence="7">DSM 15053</strain>
    </source>
</reference>
<accession>C0C1A6</accession>
<evidence type="ECO:0000313" key="8">
    <source>
        <dbReference type="Proteomes" id="UP000004893"/>
    </source>
</evidence>
<dbReference type="InterPro" id="IPR018483">
    <property type="entry name" value="Carb_kinase_FGGY_CS"/>
</dbReference>
<dbReference type="STRING" id="553973.CLOHYLEM_05925"/>
<gene>
    <name evidence="7" type="ORF">CLOHYLEM_05925</name>
</gene>
<dbReference type="PIRSF" id="PIRSF000538">
    <property type="entry name" value="GlpK"/>
    <property type="match status" value="1"/>
</dbReference>
<dbReference type="InterPro" id="IPR018485">
    <property type="entry name" value="FGGY_C"/>
</dbReference>
<dbReference type="HOGENOM" id="CLU_009281_3_1_9"/>
<name>C0C1A6_9FIRM</name>
<evidence type="ECO:0000259" key="5">
    <source>
        <dbReference type="Pfam" id="PF00370"/>
    </source>
</evidence>
<dbReference type="Gene3D" id="3.30.420.40">
    <property type="match status" value="2"/>
</dbReference>
<dbReference type="PROSITE" id="PS00445">
    <property type="entry name" value="FGGY_KINASES_2"/>
    <property type="match status" value="1"/>
</dbReference>
<feature type="domain" description="Carbohydrate kinase FGGY N-terminal" evidence="5">
    <location>
        <begin position="4"/>
        <end position="251"/>
    </location>
</feature>
<dbReference type="eggNOG" id="COG1070">
    <property type="taxonomic scope" value="Bacteria"/>
</dbReference>
<dbReference type="GO" id="GO:0016773">
    <property type="term" value="F:phosphotransferase activity, alcohol group as acceptor"/>
    <property type="evidence" value="ECO:0007669"/>
    <property type="project" value="InterPro"/>
</dbReference>